<keyword evidence="9 11" id="KW-0460">Magnesium</keyword>
<evidence type="ECO:0000256" key="7">
    <source>
        <dbReference type="ARBA" id="ARBA00022777"/>
    </source>
</evidence>
<dbReference type="HAMAP" id="MF_00228">
    <property type="entry name" value="Thz_kinase"/>
    <property type="match status" value="1"/>
</dbReference>
<feature type="binding site" evidence="11">
    <location>
        <position position="116"/>
    </location>
    <ligand>
        <name>ATP</name>
        <dbReference type="ChEBI" id="CHEBI:30616"/>
    </ligand>
</feature>
<comment type="pathway">
    <text evidence="3 11">Cofactor biosynthesis; thiamine diphosphate biosynthesis; 4-methyl-5-(2-phosphoethyl)-thiazole from 5-(2-hydroxyethyl)-4-methylthiazole: step 1/1.</text>
</comment>
<dbReference type="SUPFAM" id="SSF53613">
    <property type="entry name" value="Ribokinase-like"/>
    <property type="match status" value="1"/>
</dbReference>
<dbReference type="AlphaFoldDB" id="A0A4R5N8P1"/>
<dbReference type="GO" id="GO:0009229">
    <property type="term" value="P:thiamine diphosphate biosynthetic process"/>
    <property type="evidence" value="ECO:0007669"/>
    <property type="project" value="UniProtKB-UniRule"/>
</dbReference>
<dbReference type="GO" id="GO:0000287">
    <property type="term" value="F:magnesium ion binding"/>
    <property type="evidence" value="ECO:0007669"/>
    <property type="project" value="UniProtKB-UniRule"/>
</dbReference>
<dbReference type="InterPro" id="IPR029056">
    <property type="entry name" value="Ribokinase-like"/>
</dbReference>
<dbReference type="RefSeq" id="WP_133264434.1">
    <property type="nucleotide sequence ID" value="NZ_JAGYGP010000001.1"/>
</dbReference>
<dbReference type="GO" id="GO:0009228">
    <property type="term" value="P:thiamine biosynthetic process"/>
    <property type="evidence" value="ECO:0007669"/>
    <property type="project" value="UniProtKB-KW"/>
</dbReference>
<comment type="catalytic activity">
    <reaction evidence="1 11">
        <text>5-(2-hydroxyethyl)-4-methylthiazole + ATP = 4-methyl-5-(2-phosphooxyethyl)-thiazole + ADP + H(+)</text>
        <dbReference type="Rhea" id="RHEA:24212"/>
        <dbReference type="ChEBI" id="CHEBI:15378"/>
        <dbReference type="ChEBI" id="CHEBI:17957"/>
        <dbReference type="ChEBI" id="CHEBI:30616"/>
        <dbReference type="ChEBI" id="CHEBI:58296"/>
        <dbReference type="ChEBI" id="CHEBI:456216"/>
        <dbReference type="EC" id="2.7.1.50"/>
    </reaction>
</comment>
<dbReference type="Pfam" id="PF02110">
    <property type="entry name" value="HK"/>
    <property type="match status" value="1"/>
</dbReference>
<reference evidence="12 13" key="1">
    <citation type="journal article" date="2019" name="Appl. Microbiol. Biotechnol.">
        <title>Uncovering carbohydrate metabolism through a genotype-phenotype association study of 56 lactic acid bacteria genomes.</title>
        <authorList>
            <person name="Buron-Moles G."/>
            <person name="Chailyan A."/>
            <person name="Dolejs I."/>
            <person name="Forster J."/>
            <person name="Miks M.H."/>
        </authorList>
    </citation>
    <scope>NUCLEOTIDE SEQUENCE [LARGE SCALE GENOMIC DNA]</scope>
    <source>
        <strain evidence="12 13">ATCC 700006</strain>
    </source>
</reference>
<organism evidence="12 13">
    <name type="scientific">Leuconostoc fallax</name>
    <dbReference type="NCBI Taxonomy" id="1251"/>
    <lineage>
        <taxon>Bacteria</taxon>
        <taxon>Bacillati</taxon>
        <taxon>Bacillota</taxon>
        <taxon>Bacilli</taxon>
        <taxon>Lactobacillales</taxon>
        <taxon>Lactobacillaceae</taxon>
        <taxon>Leuconostoc</taxon>
    </lineage>
</organism>
<evidence type="ECO:0000256" key="2">
    <source>
        <dbReference type="ARBA" id="ARBA00001946"/>
    </source>
</evidence>
<keyword evidence="5 11" id="KW-0479">Metal-binding</keyword>
<dbReference type="Proteomes" id="UP000295681">
    <property type="component" value="Unassembled WGS sequence"/>
</dbReference>
<dbReference type="GO" id="GO:0005524">
    <property type="term" value="F:ATP binding"/>
    <property type="evidence" value="ECO:0007669"/>
    <property type="project" value="UniProtKB-UniRule"/>
</dbReference>
<evidence type="ECO:0000256" key="6">
    <source>
        <dbReference type="ARBA" id="ARBA00022741"/>
    </source>
</evidence>
<protein>
    <recommendedName>
        <fullName evidence="11">Hydroxyethylthiazole kinase</fullName>
        <ecNumber evidence="11">2.7.1.50</ecNumber>
    </recommendedName>
    <alternativeName>
        <fullName evidence="11">4-methyl-5-beta-hydroxyethylthiazole kinase</fullName>
        <shortName evidence="11">TH kinase</shortName>
        <shortName evidence="11">Thz kinase</shortName>
    </alternativeName>
</protein>
<dbReference type="PRINTS" id="PR01099">
    <property type="entry name" value="HYETHTZKNASE"/>
</dbReference>
<comment type="function">
    <text evidence="11">Catalyzes the phosphorylation of the hydroxyl group of 4-methyl-5-beta-hydroxyethylthiazole (THZ).</text>
</comment>
<dbReference type="NCBIfam" id="NF006830">
    <property type="entry name" value="PRK09355.1"/>
    <property type="match status" value="1"/>
</dbReference>
<evidence type="ECO:0000313" key="12">
    <source>
        <dbReference type="EMBL" id="TDG68237.1"/>
    </source>
</evidence>
<accession>A0A4R5N8P1</accession>
<gene>
    <name evidence="11" type="primary">thiM</name>
    <name evidence="12" type="ORF">C5L23_000543</name>
</gene>
<evidence type="ECO:0000256" key="4">
    <source>
        <dbReference type="ARBA" id="ARBA00022679"/>
    </source>
</evidence>
<feature type="binding site" evidence="11">
    <location>
        <position position="189"/>
    </location>
    <ligand>
        <name>substrate</name>
    </ligand>
</feature>
<sequence length="261" mass="27525">MTLTIEKIRTTNPIILNVANMVTPQHVADAINFIGGSPIMFTDPREAGDLTGISNALVLNLGSTNPEAFKSVISSGREANKKDIPVVVDPVAIGASKIRDTNFKLLSESVKIAAIRGNISEIAHIADVAWASKGIDAGQDSGDKIAIAKTAAIKTGAFIIISGEQDIVTDGHSVFIIQNGNPQFATNVGAGDMLDGIIGVALATEFNLESCAFGTALLSVAGEIAAQEYPNQPYSFFNAVFDTLAQLDDTTFQKYAKIIQE</sequence>
<dbReference type="EMBL" id="PUFI01000014">
    <property type="protein sequence ID" value="TDG68237.1"/>
    <property type="molecule type" value="Genomic_DNA"/>
</dbReference>
<evidence type="ECO:0000313" key="13">
    <source>
        <dbReference type="Proteomes" id="UP000295681"/>
    </source>
</evidence>
<feature type="binding site" evidence="11">
    <location>
        <position position="162"/>
    </location>
    <ligand>
        <name>ATP</name>
        <dbReference type="ChEBI" id="CHEBI:30616"/>
    </ligand>
</feature>
<keyword evidence="6 11" id="KW-0547">Nucleotide-binding</keyword>
<dbReference type="CDD" id="cd01170">
    <property type="entry name" value="THZ_kinase"/>
    <property type="match status" value="1"/>
</dbReference>
<keyword evidence="10 11" id="KW-0784">Thiamine biosynthesis</keyword>
<dbReference type="Gene3D" id="3.40.1190.20">
    <property type="match status" value="1"/>
</dbReference>
<keyword evidence="8 11" id="KW-0067">ATP-binding</keyword>
<evidence type="ECO:0000256" key="9">
    <source>
        <dbReference type="ARBA" id="ARBA00022842"/>
    </source>
</evidence>
<evidence type="ECO:0000256" key="11">
    <source>
        <dbReference type="HAMAP-Rule" id="MF_00228"/>
    </source>
</evidence>
<dbReference type="PIRSF" id="PIRSF000513">
    <property type="entry name" value="Thz_kinase"/>
    <property type="match status" value="1"/>
</dbReference>
<comment type="similarity">
    <text evidence="11">Belongs to the Thz kinase family.</text>
</comment>
<dbReference type="EC" id="2.7.1.50" evidence="11"/>
<keyword evidence="7 11" id="KW-0418">Kinase</keyword>
<proteinExistence type="inferred from homology"/>
<evidence type="ECO:0000256" key="8">
    <source>
        <dbReference type="ARBA" id="ARBA00022840"/>
    </source>
</evidence>
<dbReference type="GO" id="GO:0004417">
    <property type="term" value="F:hydroxyethylthiazole kinase activity"/>
    <property type="evidence" value="ECO:0007669"/>
    <property type="project" value="UniProtKB-UniRule"/>
</dbReference>
<comment type="caution">
    <text evidence="12">The sequence shown here is derived from an EMBL/GenBank/DDBJ whole genome shotgun (WGS) entry which is preliminary data.</text>
</comment>
<evidence type="ECO:0000256" key="5">
    <source>
        <dbReference type="ARBA" id="ARBA00022723"/>
    </source>
</evidence>
<dbReference type="InterPro" id="IPR000417">
    <property type="entry name" value="Hyethyz_kinase"/>
</dbReference>
<dbReference type="UniPathway" id="UPA00060">
    <property type="reaction ID" value="UER00139"/>
</dbReference>
<name>A0A4R5N8P1_9LACO</name>
<dbReference type="STRING" id="907931.GCA_000165675_00773"/>
<evidence type="ECO:0000256" key="1">
    <source>
        <dbReference type="ARBA" id="ARBA00001771"/>
    </source>
</evidence>
<evidence type="ECO:0000256" key="3">
    <source>
        <dbReference type="ARBA" id="ARBA00004868"/>
    </source>
</evidence>
<feature type="binding site" evidence="11">
    <location>
        <position position="40"/>
    </location>
    <ligand>
        <name>substrate</name>
    </ligand>
</feature>
<comment type="cofactor">
    <cofactor evidence="2 11">
        <name>Mg(2+)</name>
        <dbReference type="ChEBI" id="CHEBI:18420"/>
    </cofactor>
</comment>
<evidence type="ECO:0000256" key="10">
    <source>
        <dbReference type="ARBA" id="ARBA00022977"/>
    </source>
</evidence>
<keyword evidence="4 11" id="KW-0808">Transferase</keyword>
<keyword evidence="13" id="KW-1185">Reference proteome</keyword>